<keyword evidence="3" id="KW-0812">Transmembrane</keyword>
<reference evidence="6" key="1">
    <citation type="submission" date="2017-02" db="EMBL/GenBank/DDBJ databases">
        <title>Complete genome sequence of Cupriavidus necator strain NH9, a 3-chlorobenzoate degrader.</title>
        <authorList>
            <person name="Moriuchi R."/>
            <person name="Dohra H."/>
            <person name="Ogawa N."/>
        </authorList>
    </citation>
    <scope>NUCLEOTIDE SEQUENCE [LARGE SCALE GENOMIC DNA]</scope>
    <source>
        <strain evidence="6">NH9</strain>
    </source>
</reference>
<proteinExistence type="predicted"/>
<dbReference type="GO" id="GO:1902201">
    <property type="term" value="P:negative regulation of bacterial-type flagellum-dependent cell motility"/>
    <property type="evidence" value="ECO:0007669"/>
    <property type="project" value="TreeGrafter"/>
</dbReference>
<dbReference type="EC" id="2.7.7.65" evidence="1"/>
<feature type="transmembrane region" description="Helical" evidence="3">
    <location>
        <begin position="38"/>
        <end position="57"/>
    </location>
</feature>
<sequence>MLNLDLRSMSAMTGMINIALGIILLAFRRAYPASIKGLLPWALAPMLCAASTAFYAMDGQWPAVLVALGGNALLLAGCALFYFGSQRFYGVPCTWKWWLALGIGCLAGITWFLLVHPDYRIRVLLLTTVLAAICLTHARLTWQQGRGFAPRFMAVVLAFQGLVLLMRAATTLFQDAVDTPRFSPSAIQTTYIAAYCFASLFVCIGLLLTVSERLRAQFEYLAQRDDLTGVLSRRAVLHAGSSELKNRRGSGQPLSLLLMDIDHFKRINDQHGHLVGDRVLAHFAQTVGRALRRTDYLGRFGGEEFVVLLPHTGMEAALALAEHVRQAVERQSAIAGQPACTASLGLASIEAGEATLDELLARADSALYRAKADGRNRVEAG</sequence>
<evidence type="ECO:0000256" key="3">
    <source>
        <dbReference type="SAM" id="Phobius"/>
    </source>
</evidence>
<dbReference type="Gene3D" id="3.30.70.270">
    <property type="match status" value="1"/>
</dbReference>
<dbReference type="AlphaFoldDB" id="A0A1U9V107"/>
<dbReference type="PANTHER" id="PTHR45138">
    <property type="entry name" value="REGULATORY COMPONENTS OF SENSORY TRANSDUCTION SYSTEM"/>
    <property type="match status" value="1"/>
</dbReference>
<dbReference type="GO" id="GO:0005886">
    <property type="term" value="C:plasma membrane"/>
    <property type="evidence" value="ECO:0007669"/>
    <property type="project" value="TreeGrafter"/>
</dbReference>
<feature type="transmembrane region" description="Helical" evidence="3">
    <location>
        <begin position="121"/>
        <end position="140"/>
    </location>
</feature>
<dbReference type="PROSITE" id="PS50887">
    <property type="entry name" value="GGDEF"/>
    <property type="match status" value="1"/>
</dbReference>
<dbReference type="CDD" id="cd01949">
    <property type="entry name" value="GGDEF"/>
    <property type="match status" value="1"/>
</dbReference>
<dbReference type="Proteomes" id="UP000189627">
    <property type="component" value="Chromosome 2"/>
</dbReference>
<dbReference type="KEGG" id="cuh:BJN34_32780"/>
<dbReference type="InterPro" id="IPR000160">
    <property type="entry name" value="GGDEF_dom"/>
</dbReference>
<keyword evidence="3" id="KW-0472">Membrane</keyword>
<dbReference type="OrthoDB" id="9813903at2"/>
<dbReference type="NCBIfam" id="TIGR00254">
    <property type="entry name" value="GGDEF"/>
    <property type="match status" value="1"/>
</dbReference>
<evidence type="ECO:0000313" key="6">
    <source>
        <dbReference type="Proteomes" id="UP000189627"/>
    </source>
</evidence>
<feature type="transmembrane region" description="Helical" evidence="3">
    <location>
        <begin position="95"/>
        <end position="115"/>
    </location>
</feature>
<dbReference type="GO" id="GO:0043709">
    <property type="term" value="P:cell adhesion involved in single-species biofilm formation"/>
    <property type="evidence" value="ECO:0007669"/>
    <property type="project" value="TreeGrafter"/>
</dbReference>
<dbReference type="EMBL" id="CP017758">
    <property type="protein sequence ID" value="AQV98654.1"/>
    <property type="molecule type" value="Genomic_DNA"/>
</dbReference>
<feature type="transmembrane region" description="Helical" evidence="3">
    <location>
        <begin position="190"/>
        <end position="210"/>
    </location>
</feature>
<feature type="transmembrane region" description="Helical" evidence="3">
    <location>
        <begin position="152"/>
        <end position="170"/>
    </location>
</feature>
<evidence type="ECO:0000256" key="1">
    <source>
        <dbReference type="ARBA" id="ARBA00012528"/>
    </source>
</evidence>
<feature type="transmembrane region" description="Helical" evidence="3">
    <location>
        <begin position="6"/>
        <end position="26"/>
    </location>
</feature>
<dbReference type="InterPro" id="IPR043128">
    <property type="entry name" value="Rev_trsase/Diguanyl_cyclase"/>
</dbReference>
<dbReference type="GO" id="GO:0052621">
    <property type="term" value="F:diguanylate cyclase activity"/>
    <property type="evidence" value="ECO:0007669"/>
    <property type="project" value="UniProtKB-EC"/>
</dbReference>
<evidence type="ECO:0000256" key="2">
    <source>
        <dbReference type="ARBA" id="ARBA00034247"/>
    </source>
</evidence>
<dbReference type="FunFam" id="3.30.70.270:FF:000001">
    <property type="entry name" value="Diguanylate cyclase domain protein"/>
    <property type="match status" value="1"/>
</dbReference>
<comment type="catalytic activity">
    <reaction evidence="2">
        <text>2 GTP = 3',3'-c-di-GMP + 2 diphosphate</text>
        <dbReference type="Rhea" id="RHEA:24898"/>
        <dbReference type="ChEBI" id="CHEBI:33019"/>
        <dbReference type="ChEBI" id="CHEBI:37565"/>
        <dbReference type="ChEBI" id="CHEBI:58805"/>
        <dbReference type="EC" id="2.7.7.65"/>
    </reaction>
</comment>
<feature type="transmembrane region" description="Helical" evidence="3">
    <location>
        <begin position="63"/>
        <end position="83"/>
    </location>
</feature>
<gene>
    <name evidence="5" type="ORF">BJN34_32780</name>
</gene>
<name>A0A1U9V107_CUPNE</name>
<accession>A0A1U9V107</accession>
<organism evidence="5 6">
    <name type="scientific">Cupriavidus necator</name>
    <name type="common">Alcaligenes eutrophus</name>
    <name type="synonym">Ralstonia eutropha</name>
    <dbReference type="NCBI Taxonomy" id="106590"/>
    <lineage>
        <taxon>Bacteria</taxon>
        <taxon>Pseudomonadati</taxon>
        <taxon>Pseudomonadota</taxon>
        <taxon>Betaproteobacteria</taxon>
        <taxon>Burkholderiales</taxon>
        <taxon>Burkholderiaceae</taxon>
        <taxon>Cupriavidus</taxon>
    </lineage>
</organism>
<keyword evidence="3" id="KW-1133">Transmembrane helix</keyword>
<feature type="domain" description="GGDEF" evidence="4">
    <location>
        <begin position="252"/>
        <end position="381"/>
    </location>
</feature>
<evidence type="ECO:0000313" key="5">
    <source>
        <dbReference type="EMBL" id="AQV98654.1"/>
    </source>
</evidence>
<dbReference type="InterPro" id="IPR029787">
    <property type="entry name" value="Nucleotide_cyclase"/>
</dbReference>
<dbReference type="SUPFAM" id="SSF55073">
    <property type="entry name" value="Nucleotide cyclase"/>
    <property type="match status" value="1"/>
</dbReference>
<dbReference type="Pfam" id="PF00990">
    <property type="entry name" value="GGDEF"/>
    <property type="match status" value="1"/>
</dbReference>
<dbReference type="PANTHER" id="PTHR45138:SF9">
    <property type="entry name" value="DIGUANYLATE CYCLASE DGCM-RELATED"/>
    <property type="match status" value="1"/>
</dbReference>
<evidence type="ECO:0000259" key="4">
    <source>
        <dbReference type="PROSITE" id="PS50887"/>
    </source>
</evidence>
<dbReference type="InterPro" id="IPR050469">
    <property type="entry name" value="Diguanylate_Cyclase"/>
</dbReference>
<protein>
    <recommendedName>
        <fullName evidence="1">diguanylate cyclase</fullName>
        <ecNumber evidence="1">2.7.7.65</ecNumber>
    </recommendedName>
</protein>
<dbReference type="SMART" id="SM00267">
    <property type="entry name" value="GGDEF"/>
    <property type="match status" value="1"/>
</dbReference>